<keyword evidence="2 5" id="KW-0349">Heme</keyword>
<dbReference type="FunFam" id="1.10.630.10:FF:000050">
    <property type="entry name" value="Cytochrome P450 monooxygenase"/>
    <property type="match status" value="1"/>
</dbReference>
<sequence>MKYPDAPGPLLARFTNMWQTYKMAKGNFHHDNIKMHDEYGKIVRTGPDSYSINDLAAAKIIYGHGTRFTKSDWYRVWDVPFDIHDVNLFAQQNIEQHATARRRYANLYAMSTLVGYEPHVNDCIQVLCTELADCCKTGENLDMGRWFQYYAFDVIGSITFSRPFGFMKSKTDVHGLIAALGNTLEVFQLVGMFPAIIPIHTWLMSAMSKSSNKLLVFANTCINEAKKNLLHGIDDESEILKQVQTPPDFCSKLLAMADNPDSKIRGGLAPDQLVIGSCLANIFAGSDTTSITLTATLFEILARPEVLVKLRAELDEASTHGQLSDPPTFQETQRLAYLQATLKEALRIHPATGLPLWRQVPSGGVTLCGTYFPPGTNVGVNSWVAHQNQEIWGSDAHTFRPERWIDAPEEKLREMNAFFMPFGLGSRTCIGKNISLLEISKVIPHLIRKFDLSLENHTLPARCAWFVKPHNCMVSIRMRGQ</sequence>
<comment type="cofactor">
    <cofactor evidence="1 5">
        <name>heme</name>
        <dbReference type="ChEBI" id="CHEBI:30413"/>
    </cofactor>
</comment>
<evidence type="ECO:0000256" key="5">
    <source>
        <dbReference type="PIRSR" id="PIRSR602401-1"/>
    </source>
</evidence>
<comment type="similarity">
    <text evidence="6">Belongs to the cytochrome P450 family.</text>
</comment>
<dbReference type="PANTHER" id="PTHR24305">
    <property type="entry name" value="CYTOCHROME P450"/>
    <property type="match status" value="1"/>
</dbReference>
<dbReference type="GO" id="GO:0020037">
    <property type="term" value="F:heme binding"/>
    <property type="evidence" value="ECO:0007669"/>
    <property type="project" value="InterPro"/>
</dbReference>
<proteinExistence type="inferred from homology"/>
<keyword evidence="4 5" id="KW-0408">Iron</keyword>
<dbReference type="PROSITE" id="PS00086">
    <property type="entry name" value="CYTOCHROME_P450"/>
    <property type="match status" value="1"/>
</dbReference>
<dbReference type="RefSeq" id="XP_040775053.1">
    <property type="nucleotide sequence ID" value="XM_040917314.1"/>
</dbReference>
<protein>
    <submittedName>
        <fullName evidence="7">Cytochrome P450 pisatin demethylase</fullName>
    </submittedName>
</protein>
<evidence type="ECO:0000313" key="8">
    <source>
        <dbReference type="Proteomes" id="UP000803844"/>
    </source>
</evidence>
<dbReference type="GO" id="GO:0004497">
    <property type="term" value="F:monooxygenase activity"/>
    <property type="evidence" value="ECO:0007669"/>
    <property type="project" value="UniProtKB-KW"/>
</dbReference>
<dbReference type="InterPro" id="IPR050121">
    <property type="entry name" value="Cytochrome_P450_monoxygenase"/>
</dbReference>
<comment type="caution">
    <text evidence="7">The sequence shown here is derived from an EMBL/GenBank/DDBJ whole genome shotgun (WGS) entry which is preliminary data.</text>
</comment>
<keyword evidence="8" id="KW-1185">Reference proteome</keyword>
<evidence type="ECO:0000256" key="2">
    <source>
        <dbReference type="ARBA" id="ARBA00022617"/>
    </source>
</evidence>
<dbReference type="EMBL" id="MU032348">
    <property type="protein sequence ID" value="KAF3764092.1"/>
    <property type="molecule type" value="Genomic_DNA"/>
</dbReference>
<keyword evidence="6" id="KW-0560">Oxidoreductase</keyword>
<dbReference type="GeneID" id="63834443"/>
<evidence type="ECO:0000313" key="7">
    <source>
        <dbReference type="EMBL" id="KAF3764092.1"/>
    </source>
</evidence>
<accession>A0A9P4XZA2</accession>
<dbReference type="InterPro" id="IPR001128">
    <property type="entry name" value="Cyt_P450"/>
</dbReference>
<dbReference type="GO" id="GO:0016705">
    <property type="term" value="F:oxidoreductase activity, acting on paired donors, with incorporation or reduction of molecular oxygen"/>
    <property type="evidence" value="ECO:0007669"/>
    <property type="project" value="InterPro"/>
</dbReference>
<dbReference type="OrthoDB" id="3934656at2759"/>
<dbReference type="InterPro" id="IPR036396">
    <property type="entry name" value="Cyt_P450_sf"/>
</dbReference>
<dbReference type="CDD" id="cd11060">
    <property type="entry name" value="CYP57A1-like"/>
    <property type="match status" value="1"/>
</dbReference>
<dbReference type="AlphaFoldDB" id="A0A9P4XZA2"/>
<feature type="binding site" description="axial binding residue" evidence="5">
    <location>
        <position position="429"/>
    </location>
    <ligand>
        <name>heme</name>
        <dbReference type="ChEBI" id="CHEBI:30413"/>
    </ligand>
    <ligandPart>
        <name>Fe</name>
        <dbReference type="ChEBI" id="CHEBI:18248"/>
    </ligandPart>
</feature>
<evidence type="ECO:0000256" key="3">
    <source>
        <dbReference type="ARBA" id="ARBA00022723"/>
    </source>
</evidence>
<dbReference type="PRINTS" id="PR00463">
    <property type="entry name" value="EP450I"/>
</dbReference>
<evidence type="ECO:0000256" key="4">
    <source>
        <dbReference type="ARBA" id="ARBA00023004"/>
    </source>
</evidence>
<gene>
    <name evidence="7" type="ORF">M406DRAFT_259749</name>
</gene>
<keyword evidence="6" id="KW-0503">Monooxygenase</keyword>
<reference evidence="7" key="1">
    <citation type="journal article" date="2020" name="Phytopathology">
        <title>Genome sequence of the chestnut blight fungus Cryphonectria parasitica EP155: A fundamental resource for an archetypical invasive plant pathogen.</title>
        <authorList>
            <person name="Crouch J.A."/>
            <person name="Dawe A."/>
            <person name="Aerts A."/>
            <person name="Barry K."/>
            <person name="Churchill A.C.L."/>
            <person name="Grimwood J."/>
            <person name="Hillman B."/>
            <person name="Milgroom M.G."/>
            <person name="Pangilinan J."/>
            <person name="Smith M."/>
            <person name="Salamov A."/>
            <person name="Schmutz J."/>
            <person name="Yadav J."/>
            <person name="Grigoriev I.V."/>
            <person name="Nuss D."/>
        </authorList>
    </citation>
    <scope>NUCLEOTIDE SEQUENCE</scope>
    <source>
        <strain evidence="7">EP155</strain>
    </source>
</reference>
<dbReference type="InterPro" id="IPR002401">
    <property type="entry name" value="Cyt_P450_E_grp-I"/>
</dbReference>
<dbReference type="PRINTS" id="PR00385">
    <property type="entry name" value="P450"/>
</dbReference>
<dbReference type="InterPro" id="IPR017972">
    <property type="entry name" value="Cyt_P450_CS"/>
</dbReference>
<name>A0A9P4XZA2_CRYP1</name>
<dbReference type="Proteomes" id="UP000803844">
    <property type="component" value="Unassembled WGS sequence"/>
</dbReference>
<dbReference type="PANTHER" id="PTHR24305:SF190">
    <property type="entry name" value="P450, PUTATIVE (EUROFUNG)-RELATED"/>
    <property type="match status" value="1"/>
</dbReference>
<evidence type="ECO:0000256" key="6">
    <source>
        <dbReference type="RuleBase" id="RU000461"/>
    </source>
</evidence>
<dbReference type="SUPFAM" id="SSF48264">
    <property type="entry name" value="Cytochrome P450"/>
    <property type="match status" value="1"/>
</dbReference>
<organism evidence="7 8">
    <name type="scientific">Cryphonectria parasitica (strain ATCC 38755 / EP155)</name>
    <dbReference type="NCBI Taxonomy" id="660469"/>
    <lineage>
        <taxon>Eukaryota</taxon>
        <taxon>Fungi</taxon>
        <taxon>Dikarya</taxon>
        <taxon>Ascomycota</taxon>
        <taxon>Pezizomycotina</taxon>
        <taxon>Sordariomycetes</taxon>
        <taxon>Sordariomycetidae</taxon>
        <taxon>Diaporthales</taxon>
        <taxon>Cryphonectriaceae</taxon>
        <taxon>Cryphonectria-Endothia species complex</taxon>
        <taxon>Cryphonectria</taxon>
    </lineage>
</organism>
<keyword evidence="3 5" id="KW-0479">Metal-binding</keyword>
<dbReference type="Gene3D" id="1.10.630.10">
    <property type="entry name" value="Cytochrome P450"/>
    <property type="match status" value="1"/>
</dbReference>
<evidence type="ECO:0000256" key="1">
    <source>
        <dbReference type="ARBA" id="ARBA00001971"/>
    </source>
</evidence>
<dbReference type="Pfam" id="PF00067">
    <property type="entry name" value="p450"/>
    <property type="match status" value="1"/>
</dbReference>
<dbReference type="GO" id="GO:0005506">
    <property type="term" value="F:iron ion binding"/>
    <property type="evidence" value="ECO:0007669"/>
    <property type="project" value="InterPro"/>
</dbReference>